<dbReference type="Pfam" id="PF05170">
    <property type="entry name" value="AsmA"/>
    <property type="match status" value="1"/>
</dbReference>
<evidence type="ECO:0000256" key="2">
    <source>
        <dbReference type="SAM" id="MobiDB-lite"/>
    </source>
</evidence>
<accession>A0A1W9HXQ7</accession>
<feature type="domain" description="AsmA" evidence="3">
    <location>
        <begin position="6"/>
        <end position="103"/>
    </location>
</feature>
<feature type="coiled-coil region" evidence="1">
    <location>
        <begin position="1077"/>
        <end position="1110"/>
    </location>
</feature>
<name>A0A1W9HXQ7_9HYPH</name>
<sequence>MCAAGLPYVIDWGSYRATIEERLTQALKQPVTIGGDIDLSLLPVPLVRLGNVTIGKTGAQMRIAHLEVELATGPLLRGRWEASEVRLDNPRLWLSLDRRGRFTAGPPTGDLPELSIESLVVSEGEITIDQEERGTRLFVDNMALRASASSLAGPWRADGMARFEGSAMQISVQTGRGDVDGIRAKVSVVPSERPIAFDLDALFRHQDGRPSFSGALKLAGVGASDAAARQAGWRVEANVDAGTETFVAKDIHVVPAGDDRVIALNGVVNITLGEDMRADAVLSARQIDVDRLAGVSAQSPASVVTIFERLVALPSALALPPELYLRGTFDSGSLSLAGGLVQDVHAAVDLRDGKWRLSELRGKLPGQTALKLSAAFEPGAGGMAVTGMIDVTAAAPSLLAAWSGGEFFRAQGERTAGGSGALALRAHYGLSPHRLTLDQMRFGVPGADVSGRADYQWQDVVPQLTVEGMAEEVDLAPVAAFLTPFMSRLSSVAASDAIVKFKAKRLRHGLLDVADIDVGVRRQAGNLSFERIKIGALNGLAVEGDGLVSLANDGTLRLSVSGERLRPALDALASILPPIAVLEALRSRADALAPLAVKLLLENTDGQLSAGVDGDIGGSLVRSSARFVVAATGVPALQAAEGELSNASTPRLLQQLGVWSGNSLAPAPAHLSFDIKSDQEGIGVVSVNAELAGSKAALAGRVALGDLTTMGQGLAFAVSASDVNPLLLSLGLVPSHIDDDMSAVFKGRLLLDQSSLRLADLDGALGDIPVAGDISVRLGPIPLVSGRLRAKSLPIDGLLAFATGTAGHGSGEPWPVQDFVRSPVTGLAGQIAVEGQASEGWPLAVRNPQFVVKFLEDGIGIDDITGEIAGGKLTGNLVLQRDTTKLKIAGRIALESGKLEDIVWKDGARPVAAGGVDLGLTFEGSGRTPAQLIATLEGGGRLVVSNGHFTHLSAAAFAPVIAAAGAATAPDLPRLLPLVQAGLDSGDLMFRVLETPLILHNGVLRAANIALAGADSAVKINAAADVSRLSLLADIDMDGKAADIGAPGPRLSVHFTGPLASPRRRLDVRALGDYLNLRRFEGELARLETLQRQIDEREARLRDIEEKEKERLQKARAAPIPADPPVIAPDAAVRGPVPAAAPSAPRPRQPAARPAPATVNPRLRDLIEGTLRGLPPAQAGDLPAAGAKLAPLPPPVVIPTAPQVGP</sequence>
<dbReference type="STRING" id="1827387.A4S15_08720"/>
<dbReference type="GO" id="GO:0005886">
    <property type="term" value="C:plasma membrane"/>
    <property type="evidence" value="ECO:0007669"/>
    <property type="project" value="TreeGrafter"/>
</dbReference>
<evidence type="ECO:0000256" key="1">
    <source>
        <dbReference type="SAM" id="Coils"/>
    </source>
</evidence>
<protein>
    <recommendedName>
        <fullName evidence="3">AsmA domain-containing protein</fullName>
    </recommendedName>
</protein>
<proteinExistence type="predicted"/>
<gene>
    <name evidence="4" type="ORF">A4S15_08720</name>
</gene>
<dbReference type="InterPro" id="IPR052894">
    <property type="entry name" value="AsmA-related"/>
</dbReference>
<reference evidence="4 5" key="1">
    <citation type="journal article" date="2017" name="Water Res.">
        <title>Comammox in drinking water systems.</title>
        <authorList>
            <person name="Wang Y."/>
            <person name="Ma L."/>
            <person name="Mao Y."/>
            <person name="Jiang X."/>
            <person name="Xia Y."/>
            <person name="Yu K."/>
            <person name="Li B."/>
            <person name="Zhang T."/>
        </authorList>
    </citation>
    <scope>NUCLEOTIDE SEQUENCE [LARGE SCALE GENOMIC DNA]</scope>
    <source>
        <strain evidence="4">SG_bin8</strain>
    </source>
</reference>
<keyword evidence="1" id="KW-0175">Coiled coil</keyword>
<dbReference type="AlphaFoldDB" id="A0A1W9HXQ7"/>
<feature type="region of interest" description="Disordered" evidence="2">
    <location>
        <begin position="1110"/>
        <end position="1206"/>
    </location>
</feature>
<dbReference type="EMBL" id="LWDL01000015">
    <property type="protein sequence ID" value="OQW52223.1"/>
    <property type="molecule type" value="Genomic_DNA"/>
</dbReference>
<dbReference type="PANTHER" id="PTHR30441">
    <property type="entry name" value="DUF748 DOMAIN-CONTAINING PROTEIN"/>
    <property type="match status" value="1"/>
</dbReference>
<organism evidence="4 5">
    <name type="scientific">Candidatus Raskinella chloraquaticus</name>
    <dbReference type="NCBI Taxonomy" id="1951219"/>
    <lineage>
        <taxon>Bacteria</taxon>
        <taxon>Pseudomonadati</taxon>
        <taxon>Pseudomonadota</taxon>
        <taxon>Alphaproteobacteria</taxon>
        <taxon>Hyphomicrobiales</taxon>
        <taxon>Phreatobacteraceae</taxon>
        <taxon>Candidatus Raskinella</taxon>
    </lineage>
</organism>
<evidence type="ECO:0000313" key="5">
    <source>
        <dbReference type="Proteomes" id="UP000192872"/>
    </source>
</evidence>
<dbReference type="GO" id="GO:0090313">
    <property type="term" value="P:regulation of protein targeting to membrane"/>
    <property type="evidence" value="ECO:0007669"/>
    <property type="project" value="TreeGrafter"/>
</dbReference>
<dbReference type="InterPro" id="IPR007844">
    <property type="entry name" value="AsmA"/>
</dbReference>
<feature type="compositionally biased region" description="Low complexity" evidence="2">
    <location>
        <begin position="1128"/>
        <end position="1143"/>
    </location>
</feature>
<comment type="caution">
    <text evidence="4">The sequence shown here is derived from an EMBL/GenBank/DDBJ whole genome shotgun (WGS) entry which is preliminary data.</text>
</comment>
<evidence type="ECO:0000259" key="3">
    <source>
        <dbReference type="Pfam" id="PF05170"/>
    </source>
</evidence>
<dbReference type="PANTHER" id="PTHR30441:SF4">
    <property type="entry name" value="PROTEIN ASMA"/>
    <property type="match status" value="1"/>
</dbReference>
<evidence type="ECO:0000313" key="4">
    <source>
        <dbReference type="EMBL" id="OQW52223.1"/>
    </source>
</evidence>
<dbReference type="Proteomes" id="UP000192872">
    <property type="component" value="Unassembled WGS sequence"/>
</dbReference>